<accession>A0A2T3A240</accession>
<dbReference type="SUPFAM" id="SSF52949">
    <property type="entry name" value="Macro domain-like"/>
    <property type="match status" value="1"/>
</dbReference>
<feature type="compositionally biased region" description="Low complexity" evidence="1">
    <location>
        <begin position="283"/>
        <end position="295"/>
    </location>
</feature>
<dbReference type="InterPro" id="IPR043472">
    <property type="entry name" value="Macro_dom-like"/>
</dbReference>
<dbReference type="InterPro" id="IPR012664">
    <property type="entry name" value="CHP02452"/>
</dbReference>
<evidence type="ECO:0000313" key="3">
    <source>
        <dbReference type="EMBL" id="PSR81465.1"/>
    </source>
</evidence>
<sequence length="347" mass="38234">MPSSSSSRSSKPKPAEVAAETKRFLKKCAPSWPAYADLYAQPLAITQSQLPIRPSMSLGPPNFWVREGDPVDFATCWSTANGNTKVAFICAANEKRPGGDWETGVSGYEERLCRRSNLSAHLATPKETNYPIPSEGGLYSDRVVVFRGPHDRYEPRETCDWRNLPVISVVPTRWPKLQANGSRYSFEKERELAKRKLRAALTIAVYNGIHSVVIGDFGLGSYRNPPQEMAEMWREVFLWDPNLRGRIENVAFVFEDRTQSTVRVILEDAAKKGGRSTGGNGGSSSSKGKGKASSSGGNGGSGSSHHHQHHSAYPTDFDIFSHIFSGGEVKRVLTEPDTRMGVQNLMS</sequence>
<dbReference type="NCBIfam" id="TIGR02452">
    <property type="entry name" value="TIGR02452 family protein"/>
    <property type="match status" value="1"/>
</dbReference>
<feature type="domain" description="Microbial-type PARG catalytic" evidence="2">
    <location>
        <begin position="62"/>
        <end position="147"/>
    </location>
</feature>
<dbReference type="InParanoid" id="A0A2T3A240"/>
<dbReference type="AlphaFoldDB" id="A0A2T3A240"/>
<dbReference type="EMBL" id="KZ678502">
    <property type="protein sequence ID" value="PSR81465.1"/>
    <property type="molecule type" value="Genomic_DNA"/>
</dbReference>
<name>A0A2T3A240_9PEZI</name>
<protein>
    <recommendedName>
        <fullName evidence="2">Microbial-type PARG catalytic domain-containing protein</fullName>
    </recommendedName>
</protein>
<organism evidence="3 4">
    <name type="scientific">Coniella lustricola</name>
    <dbReference type="NCBI Taxonomy" id="2025994"/>
    <lineage>
        <taxon>Eukaryota</taxon>
        <taxon>Fungi</taxon>
        <taxon>Dikarya</taxon>
        <taxon>Ascomycota</taxon>
        <taxon>Pezizomycotina</taxon>
        <taxon>Sordariomycetes</taxon>
        <taxon>Sordariomycetidae</taxon>
        <taxon>Diaporthales</taxon>
        <taxon>Schizoparmaceae</taxon>
        <taxon>Coniella</taxon>
    </lineage>
</organism>
<evidence type="ECO:0000256" key="1">
    <source>
        <dbReference type="SAM" id="MobiDB-lite"/>
    </source>
</evidence>
<dbReference type="STRING" id="2025994.A0A2T3A240"/>
<dbReference type="OrthoDB" id="2440523at2759"/>
<dbReference type="InterPro" id="IPR019261">
    <property type="entry name" value="PARG_cat_microbial"/>
</dbReference>
<proteinExistence type="predicted"/>
<dbReference type="Gene3D" id="3.40.220.10">
    <property type="entry name" value="Leucine Aminopeptidase, subunit E, domain 1"/>
    <property type="match status" value="1"/>
</dbReference>
<evidence type="ECO:0000259" key="2">
    <source>
        <dbReference type="Pfam" id="PF10021"/>
    </source>
</evidence>
<evidence type="ECO:0000313" key="4">
    <source>
        <dbReference type="Proteomes" id="UP000241462"/>
    </source>
</evidence>
<gene>
    <name evidence="3" type="ORF">BD289DRAFT_462109</name>
</gene>
<keyword evidence="4" id="KW-1185">Reference proteome</keyword>
<dbReference type="Pfam" id="PF10021">
    <property type="entry name" value="PARG_cat_microb"/>
    <property type="match status" value="1"/>
</dbReference>
<dbReference type="PANTHER" id="PTHR35596">
    <property type="entry name" value="DUF2263 DOMAIN-CONTAINING PROTEIN"/>
    <property type="match status" value="1"/>
</dbReference>
<feature type="region of interest" description="Disordered" evidence="1">
    <location>
        <begin position="272"/>
        <end position="312"/>
    </location>
</feature>
<dbReference type="Proteomes" id="UP000241462">
    <property type="component" value="Unassembled WGS sequence"/>
</dbReference>
<dbReference type="PANTHER" id="PTHR35596:SF2">
    <property type="entry name" value="MICROBIAL-TYPE PARG CATALYTIC DOMAIN-CONTAINING PROTEIN"/>
    <property type="match status" value="1"/>
</dbReference>
<reference evidence="3 4" key="1">
    <citation type="journal article" date="2018" name="Mycol. Prog.">
        <title>Coniella lustricola, a new species from submerged detritus.</title>
        <authorList>
            <person name="Raudabaugh D.B."/>
            <person name="Iturriaga T."/>
            <person name="Carver A."/>
            <person name="Mondo S."/>
            <person name="Pangilinan J."/>
            <person name="Lipzen A."/>
            <person name="He G."/>
            <person name="Amirebrahimi M."/>
            <person name="Grigoriev I.V."/>
            <person name="Miller A.N."/>
        </authorList>
    </citation>
    <scope>NUCLEOTIDE SEQUENCE [LARGE SCALE GENOMIC DNA]</scope>
    <source>
        <strain evidence="3 4">B22-T-1</strain>
    </source>
</reference>